<dbReference type="InterPro" id="IPR005025">
    <property type="entry name" value="FMN_Rdtase-like_dom"/>
</dbReference>
<dbReference type="Pfam" id="PF03358">
    <property type="entry name" value="FMN_red"/>
    <property type="match status" value="1"/>
</dbReference>
<organism evidence="2 3">
    <name type="scientific">Bradyrhizobium ontarionense</name>
    <dbReference type="NCBI Taxonomy" id="2898149"/>
    <lineage>
        <taxon>Bacteria</taxon>
        <taxon>Pseudomonadati</taxon>
        <taxon>Pseudomonadota</taxon>
        <taxon>Alphaproteobacteria</taxon>
        <taxon>Hyphomicrobiales</taxon>
        <taxon>Nitrobacteraceae</taxon>
        <taxon>Bradyrhizobium</taxon>
    </lineage>
</organism>
<dbReference type="RefSeq" id="WP_231322492.1">
    <property type="nucleotide sequence ID" value="NZ_CP088156.1"/>
</dbReference>
<dbReference type="SUPFAM" id="SSF52218">
    <property type="entry name" value="Flavoproteins"/>
    <property type="match status" value="1"/>
</dbReference>
<dbReference type="EMBL" id="CP088156">
    <property type="protein sequence ID" value="UFZ04963.1"/>
    <property type="molecule type" value="Genomic_DNA"/>
</dbReference>
<gene>
    <name evidence="2" type="ORF">LQG66_01175</name>
</gene>
<dbReference type="InterPro" id="IPR029039">
    <property type="entry name" value="Flavoprotein-like_sf"/>
</dbReference>
<reference evidence="2" key="1">
    <citation type="journal article" date="2024" name="Antonie Van Leeuwenhoek">
        <title>Bradyrhizobium ontarionense sp. nov., a novel bacterial symbiont isolated from Aeschynomene indica (Indian jointvetch), harbours photosynthesis, nitrogen fixation and nitrous oxide (N2O) reductase genes.</title>
        <authorList>
            <person name="Bromfield E.S.P."/>
            <person name="Cloutier S."/>
        </authorList>
    </citation>
    <scope>NUCLEOTIDE SEQUENCE</scope>
    <source>
        <strain evidence="2">A19</strain>
    </source>
</reference>
<proteinExistence type="predicted"/>
<name>A0ABY3RCF0_9BRAD</name>
<sequence>MRDLLIVGVGGTTRAGSSSEAALRIAMEAAERLGARTQIFAGRAIALPMFTPERSERGADATAFIAALRRADGVIISSPGYHGSISGLIKNALDYTEDMRDDRRPYFDERAVGCIACAAGWQAAGSTLSALRSVIHALRGWPTPFGVGINTSEYMFGEGRRVDPELQRQLSIVGSQVVEFAELRRVHCDAREASM</sequence>
<dbReference type="Gene3D" id="3.40.50.360">
    <property type="match status" value="1"/>
</dbReference>
<dbReference type="PANTHER" id="PTHR30543:SF21">
    <property type="entry name" value="NAD(P)H-DEPENDENT FMN REDUCTASE LOT6"/>
    <property type="match status" value="1"/>
</dbReference>
<dbReference type="InterPro" id="IPR050712">
    <property type="entry name" value="NAD(P)H-dep_reductase"/>
</dbReference>
<evidence type="ECO:0000313" key="2">
    <source>
        <dbReference type="EMBL" id="UFZ04963.1"/>
    </source>
</evidence>
<keyword evidence="3" id="KW-1185">Reference proteome</keyword>
<evidence type="ECO:0000313" key="3">
    <source>
        <dbReference type="Proteomes" id="UP001431010"/>
    </source>
</evidence>
<evidence type="ECO:0000259" key="1">
    <source>
        <dbReference type="Pfam" id="PF03358"/>
    </source>
</evidence>
<dbReference type="Proteomes" id="UP001431010">
    <property type="component" value="Chromosome"/>
</dbReference>
<feature type="domain" description="NADPH-dependent FMN reductase-like" evidence="1">
    <location>
        <begin position="6"/>
        <end position="144"/>
    </location>
</feature>
<accession>A0ABY3RCF0</accession>
<dbReference type="PANTHER" id="PTHR30543">
    <property type="entry name" value="CHROMATE REDUCTASE"/>
    <property type="match status" value="1"/>
</dbReference>
<protein>
    <submittedName>
        <fullName evidence="2">NAD(P)H-dependent oxidoreductase</fullName>
    </submittedName>
</protein>